<sequence>MPSLSSPLYRHDGVALLRAAAMALSHTPTVWPDPGDTDACRAWLYQVWSQPDLADAIQQASRHLADCVDAVRTGRPVRAKQVRRAAEATARYLLRASGRPTPFGLFAGVAHVTLGSAAVVRWGEDHRSAVRVDAQWLGDIVERLEACPELLERLDVVFNNLATRRGGERLEVPHGPNRATIRYGSEIEAIRAASASPIRFADLALKLTETFPDAGQPLIRVVLTTLVQQGFLLTSLRAPLTVTDPLAWVIDRLHEAAAVATPIAPLLGDLEVIQAQVRDHNHETTRSGQRQAYETLTRRMRELSPAGRTPLAVDLRLDCTMQLPRGVVREMERAASALLRLTRQPEGEATWRTFHTAFVDRYGTGALVPLTEVINPDAGLGYPAGYPGSVFSVPVLTPSKRDEQLLALAWRATVTSSSEIILTEQDIHDLSGGLLDERSIPPHVELAARVHADSLQALERGDFTLTVSPARSAGTLTSRFTLAAAGSGLEQVYQAVPAATVGAASAQLSFPPLYPHAENICRVPRYLPQVLPLGEHRGPDETSIAVEDLGIIATRDRLHLVSLSQGRVIEPQVFSALALNKQPAPLARFLAHLPRAFGAAWTEFDWGLAYGLPYLPRVRYGHTVLHTARWRLTAEDLPLGKSGYDEELRQALQEWRMRWHCPATVELREDDRSLRLNLEEPFHIHLLRAHLKRHGHAVLVETAAASRFDWCGGHVHEIAVPLVATHRGVPSPLRGPLVQVRNRDGQAPGSAGAAWLYAKLYTHPERYNELIAFHLAALLASLGDEPPYWFVRYRSPNETPHLRLRVRTPDGERRSAYAAAVGDWAQQLRDAEVAGRLVFDTYFPEVGRYGYGTAMDAAEEVFAADSRLVAAQLRHLTVTPAALAAMNMVDIVHGFLGDPCATTHWFAVRPARAETPAGRAVADEAISLVVRSAPPDWPQEVLAAWQARTAALHTYRGQLPVDADTDVVLESLLHMHHNRAVGVDREGERTCRRLARQAALAWRVRAGHGR</sequence>
<feature type="domain" description="Lantibiotic dehydratase N-terminal" evidence="1">
    <location>
        <begin position="50"/>
        <end position="687"/>
    </location>
</feature>
<evidence type="ECO:0000259" key="2">
    <source>
        <dbReference type="Pfam" id="PF14028"/>
    </source>
</evidence>
<feature type="domain" description="Thiopeptide-type bacteriocin biosynthesis" evidence="2">
    <location>
        <begin position="755"/>
        <end position="998"/>
    </location>
</feature>
<dbReference type="EMBL" id="BAAAWD010000016">
    <property type="protein sequence ID" value="GAA3027115.1"/>
    <property type="molecule type" value="Genomic_DNA"/>
</dbReference>
<evidence type="ECO:0000313" key="3">
    <source>
        <dbReference type="EMBL" id="GAA3027115.1"/>
    </source>
</evidence>
<reference evidence="4" key="1">
    <citation type="journal article" date="2019" name="Int. J. Syst. Evol. Microbiol.">
        <title>The Global Catalogue of Microorganisms (GCM) 10K type strain sequencing project: providing services to taxonomists for standard genome sequencing and annotation.</title>
        <authorList>
            <consortium name="The Broad Institute Genomics Platform"/>
            <consortium name="The Broad Institute Genome Sequencing Center for Infectious Disease"/>
            <person name="Wu L."/>
            <person name="Ma J."/>
        </authorList>
    </citation>
    <scope>NUCLEOTIDE SEQUENCE [LARGE SCALE GENOMIC DNA]</scope>
    <source>
        <strain evidence="4">JCM 3106</strain>
    </source>
</reference>
<accession>A0ABP6L119</accession>
<dbReference type="Pfam" id="PF04738">
    <property type="entry name" value="Lant_dehydr_N"/>
    <property type="match status" value="1"/>
</dbReference>
<dbReference type="InterPro" id="IPR006827">
    <property type="entry name" value="Lant_deHydtase_N"/>
</dbReference>
<evidence type="ECO:0000313" key="4">
    <source>
        <dbReference type="Proteomes" id="UP001499930"/>
    </source>
</evidence>
<gene>
    <name evidence="3" type="ORF">GCM10017559_61420</name>
</gene>
<dbReference type="NCBIfam" id="TIGR03891">
    <property type="entry name" value="thiopep_ocin"/>
    <property type="match status" value="1"/>
</dbReference>
<evidence type="ECO:0000259" key="1">
    <source>
        <dbReference type="Pfam" id="PF04738"/>
    </source>
</evidence>
<protein>
    <submittedName>
        <fullName evidence="3">Lantibiotic dehydratase</fullName>
    </submittedName>
</protein>
<dbReference type="Pfam" id="PF14028">
    <property type="entry name" value="Lant_dehydr_C"/>
    <property type="match status" value="1"/>
</dbReference>
<dbReference type="Proteomes" id="UP001499930">
    <property type="component" value="Unassembled WGS sequence"/>
</dbReference>
<dbReference type="InterPro" id="IPR023809">
    <property type="entry name" value="Thiopep_bacteriocin_synth_dom"/>
</dbReference>
<name>A0ABP6L119_9ACTN</name>
<organism evidence="3 4">
    <name type="scientific">Streptosporangium longisporum</name>
    <dbReference type="NCBI Taxonomy" id="46187"/>
    <lineage>
        <taxon>Bacteria</taxon>
        <taxon>Bacillati</taxon>
        <taxon>Actinomycetota</taxon>
        <taxon>Actinomycetes</taxon>
        <taxon>Streptosporangiales</taxon>
        <taxon>Streptosporangiaceae</taxon>
        <taxon>Streptosporangium</taxon>
    </lineage>
</organism>
<proteinExistence type="predicted"/>
<keyword evidence="4" id="KW-1185">Reference proteome</keyword>
<comment type="caution">
    <text evidence="3">The sequence shown here is derived from an EMBL/GenBank/DDBJ whole genome shotgun (WGS) entry which is preliminary data.</text>
</comment>